<dbReference type="GO" id="GO:0007009">
    <property type="term" value="P:plasma membrane organization"/>
    <property type="evidence" value="ECO:0007669"/>
    <property type="project" value="TreeGrafter"/>
</dbReference>
<dbReference type="InterPro" id="IPR012561">
    <property type="entry name" value="Ferlin_B-domain"/>
</dbReference>
<dbReference type="AlphaFoldDB" id="A0A183P7P6"/>
<proteinExistence type="predicted"/>
<feature type="non-terminal residue" evidence="6">
    <location>
        <position position="1"/>
    </location>
</feature>
<organism evidence="6 7">
    <name type="scientific">Schistosoma mattheei</name>
    <dbReference type="NCBI Taxonomy" id="31246"/>
    <lineage>
        <taxon>Eukaryota</taxon>
        <taxon>Metazoa</taxon>
        <taxon>Spiralia</taxon>
        <taxon>Lophotrochozoa</taxon>
        <taxon>Platyhelminthes</taxon>
        <taxon>Trematoda</taxon>
        <taxon>Digenea</taxon>
        <taxon>Strigeidida</taxon>
        <taxon>Schistosomatoidea</taxon>
        <taxon>Schistosomatidae</taxon>
        <taxon>Schistosoma</taxon>
    </lineage>
</organism>
<dbReference type="EMBL" id="UZAL01030518">
    <property type="protein sequence ID" value="VDP54230.1"/>
    <property type="molecule type" value="Genomic_DNA"/>
</dbReference>
<gene>
    <name evidence="6" type="ORF">SMTD_LOCUS10382</name>
</gene>
<keyword evidence="3" id="KW-0677">Repeat</keyword>
<dbReference type="Pfam" id="PF08150">
    <property type="entry name" value="FerB"/>
    <property type="match status" value="1"/>
</dbReference>
<sequence>TVAGKKSLYFLFACFSEASVIEKKLGVKNKPISYEISFGLYGNQLDGKRGGVELQTIELAQPNNIRERVDWCYSTTTPLNPTTDDKEYYYLNFGNKKPCLYLTGYYEDHRSRMCIPNILEKLSEELYYQIQRVKHLFIRRKITEAKNYLRTVFLTMAKKFSLAQESIKSCRDTASTTLLDREYSRRIRRDLRRMAMLMIHLSKHIHRNTLGEKIKDANALHKRLCNLSNCVCFSSIDFILEMILNCSSNTSWELCKPQDGLPDVFISMILEHQRVGFVRIPARDIYYSAVDCERGKWSGQMATLYLRKQGREGVGPKGWRIQSQIRVYLWLGLIKDFTAYTFGLPGGYDKNIFKTPKPPNELIYLGKK</sequence>
<evidence type="ECO:0000313" key="6">
    <source>
        <dbReference type="EMBL" id="VDP54230.1"/>
    </source>
</evidence>
<evidence type="ECO:0000313" key="7">
    <source>
        <dbReference type="Proteomes" id="UP000269396"/>
    </source>
</evidence>
<accession>A0A183P7P6</accession>
<dbReference type="InterPro" id="IPR037721">
    <property type="entry name" value="Ferlin"/>
</dbReference>
<dbReference type="PANTHER" id="PTHR12546:SF60">
    <property type="entry name" value="MISFIRE, ISOFORM F"/>
    <property type="match status" value="1"/>
</dbReference>
<reference evidence="6 7" key="1">
    <citation type="submission" date="2018-11" db="EMBL/GenBank/DDBJ databases">
        <authorList>
            <consortium name="Pathogen Informatics"/>
        </authorList>
    </citation>
    <scope>NUCLEOTIDE SEQUENCE [LARGE SCALE GENOMIC DNA]</scope>
    <source>
        <strain>Denwood</strain>
        <strain evidence="7">Zambia</strain>
    </source>
</reference>
<evidence type="ECO:0000256" key="5">
    <source>
        <dbReference type="ARBA" id="ARBA00023136"/>
    </source>
</evidence>
<evidence type="ECO:0000256" key="3">
    <source>
        <dbReference type="ARBA" id="ARBA00022737"/>
    </source>
</evidence>
<dbReference type="SMART" id="SM01201">
    <property type="entry name" value="FerB"/>
    <property type="match status" value="1"/>
</dbReference>
<comment type="subcellular location">
    <subcellularLocation>
        <location evidence="1">Membrane</location>
    </subcellularLocation>
</comment>
<keyword evidence="7" id="KW-1185">Reference proteome</keyword>
<dbReference type="STRING" id="31246.A0A183P7P6"/>
<dbReference type="Proteomes" id="UP000269396">
    <property type="component" value="Unassembled WGS sequence"/>
</dbReference>
<protein>
    <submittedName>
        <fullName evidence="6">Uncharacterized protein</fullName>
    </submittedName>
</protein>
<keyword evidence="2" id="KW-0812">Transmembrane</keyword>
<keyword evidence="5" id="KW-0472">Membrane</keyword>
<keyword evidence="4" id="KW-1133">Transmembrane helix</keyword>
<evidence type="ECO:0000256" key="1">
    <source>
        <dbReference type="ARBA" id="ARBA00004370"/>
    </source>
</evidence>
<dbReference type="GO" id="GO:0016020">
    <property type="term" value="C:membrane"/>
    <property type="evidence" value="ECO:0007669"/>
    <property type="project" value="UniProtKB-SubCell"/>
</dbReference>
<dbReference type="PANTHER" id="PTHR12546">
    <property type="entry name" value="FER-1-LIKE"/>
    <property type="match status" value="1"/>
</dbReference>
<name>A0A183P7P6_9TREM</name>
<evidence type="ECO:0000256" key="4">
    <source>
        <dbReference type="ARBA" id="ARBA00022989"/>
    </source>
</evidence>
<evidence type="ECO:0000256" key="2">
    <source>
        <dbReference type="ARBA" id="ARBA00022692"/>
    </source>
</evidence>